<dbReference type="PROSITE" id="PS50977">
    <property type="entry name" value="HTH_TETR_2"/>
    <property type="match status" value="1"/>
</dbReference>
<evidence type="ECO:0000256" key="4">
    <source>
        <dbReference type="PROSITE-ProRule" id="PRU00335"/>
    </source>
</evidence>
<keyword evidence="1" id="KW-0805">Transcription regulation</keyword>
<keyword evidence="2 4" id="KW-0238">DNA-binding</keyword>
<dbReference type="SUPFAM" id="SSF46689">
    <property type="entry name" value="Homeodomain-like"/>
    <property type="match status" value="1"/>
</dbReference>
<accession>A0ABU3WWA0</accession>
<evidence type="ECO:0000313" key="7">
    <source>
        <dbReference type="EMBL" id="MDV2478266.1"/>
    </source>
</evidence>
<name>A0ABU3WWA0_9NOCA</name>
<feature type="compositionally biased region" description="Basic and acidic residues" evidence="5">
    <location>
        <begin position="8"/>
        <end position="28"/>
    </location>
</feature>
<evidence type="ECO:0000256" key="3">
    <source>
        <dbReference type="ARBA" id="ARBA00023163"/>
    </source>
</evidence>
<proteinExistence type="predicted"/>
<feature type="region of interest" description="Disordered" evidence="5">
    <location>
        <begin position="1"/>
        <end position="29"/>
    </location>
</feature>
<evidence type="ECO:0000256" key="1">
    <source>
        <dbReference type="ARBA" id="ARBA00023015"/>
    </source>
</evidence>
<dbReference type="PANTHER" id="PTHR30055:SF234">
    <property type="entry name" value="HTH-TYPE TRANSCRIPTIONAL REGULATOR BETI"/>
    <property type="match status" value="1"/>
</dbReference>
<dbReference type="Proteomes" id="UP001275440">
    <property type="component" value="Unassembled WGS sequence"/>
</dbReference>
<gene>
    <name evidence="7" type="ORF">F8M49_27825</name>
</gene>
<feature type="domain" description="HTH tetR-type" evidence="6">
    <location>
        <begin position="29"/>
        <end position="89"/>
    </location>
</feature>
<dbReference type="InterPro" id="IPR001647">
    <property type="entry name" value="HTH_TetR"/>
</dbReference>
<organism evidence="7 8">
    <name type="scientific">Rhodococcus zopfii</name>
    <dbReference type="NCBI Taxonomy" id="43772"/>
    <lineage>
        <taxon>Bacteria</taxon>
        <taxon>Bacillati</taxon>
        <taxon>Actinomycetota</taxon>
        <taxon>Actinomycetes</taxon>
        <taxon>Mycobacteriales</taxon>
        <taxon>Nocardiaceae</taxon>
        <taxon>Rhodococcus</taxon>
    </lineage>
</organism>
<dbReference type="EMBL" id="WBMO01000005">
    <property type="protein sequence ID" value="MDV2478266.1"/>
    <property type="molecule type" value="Genomic_DNA"/>
</dbReference>
<dbReference type="SUPFAM" id="SSF48498">
    <property type="entry name" value="Tetracyclin repressor-like, C-terminal domain"/>
    <property type="match status" value="1"/>
</dbReference>
<keyword evidence="8" id="KW-1185">Reference proteome</keyword>
<protein>
    <submittedName>
        <fullName evidence="7">TetR/AcrR family transcriptional regulator</fullName>
    </submittedName>
</protein>
<keyword evidence="3" id="KW-0804">Transcription</keyword>
<dbReference type="PANTHER" id="PTHR30055">
    <property type="entry name" value="HTH-TYPE TRANSCRIPTIONAL REGULATOR RUTR"/>
    <property type="match status" value="1"/>
</dbReference>
<reference evidence="7 8" key="1">
    <citation type="submission" date="2019-10" db="EMBL/GenBank/DDBJ databases">
        <title>Draft Genome Assembly of Rhodococcus zopfii DSM44189.</title>
        <authorList>
            <person name="Sutton J.M."/>
            <person name="Akob D.M."/>
            <person name="Bushman T.J."/>
        </authorList>
    </citation>
    <scope>NUCLEOTIDE SEQUENCE [LARGE SCALE GENOMIC DNA]</scope>
    <source>
        <strain evidence="7 8">DSM 44189</strain>
    </source>
</reference>
<dbReference type="Gene3D" id="1.10.357.10">
    <property type="entry name" value="Tetracycline Repressor, domain 2"/>
    <property type="match status" value="1"/>
</dbReference>
<sequence length="239" mass="25577">MPGAAADGPDRDPSVGAGRHHDDEDPRKARSRARLLDAATALLAKGGAEAVTIDAVTGLARVARATLYRHFAGGEELVAAAFARMLPPIPPVPDGDLRDQLVALVVAQARILDEIPIPLTAMCWMGLGPGLGDYSSAEALSNERPELLSLRERLVERYREAFDRVFDTPTARELLGDLDYDLALAQLLGPVVFTKLATLPSLDRAACERVVDDFLAARGWRPVRNGPNAVPTAATDESP</sequence>
<evidence type="ECO:0000259" key="6">
    <source>
        <dbReference type="PROSITE" id="PS50977"/>
    </source>
</evidence>
<dbReference type="PRINTS" id="PR00455">
    <property type="entry name" value="HTHTETR"/>
</dbReference>
<feature type="DNA-binding region" description="H-T-H motif" evidence="4">
    <location>
        <begin position="52"/>
        <end position="71"/>
    </location>
</feature>
<dbReference type="InterPro" id="IPR036271">
    <property type="entry name" value="Tet_transcr_reg_TetR-rel_C_sf"/>
</dbReference>
<dbReference type="InterPro" id="IPR050109">
    <property type="entry name" value="HTH-type_TetR-like_transc_reg"/>
</dbReference>
<evidence type="ECO:0000256" key="2">
    <source>
        <dbReference type="ARBA" id="ARBA00023125"/>
    </source>
</evidence>
<evidence type="ECO:0000313" key="8">
    <source>
        <dbReference type="Proteomes" id="UP001275440"/>
    </source>
</evidence>
<dbReference type="Gene3D" id="1.10.10.60">
    <property type="entry name" value="Homeodomain-like"/>
    <property type="match status" value="1"/>
</dbReference>
<dbReference type="InterPro" id="IPR009057">
    <property type="entry name" value="Homeodomain-like_sf"/>
</dbReference>
<dbReference type="Pfam" id="PF00440">
    <property type="entry name" value="TetR_N"/>
    <property type="match status" value="1"/>
</dbReference>
<comment type="caution">
    <text evidence="7">The sequence shown here is derived from an EMBL/GenBank/DDBJ whole genome shotgun (WGS) entry which is preliminary data.</text>
</comment>
<evidence type="ECO:0000256" key="5">
    <source>
        <dbReference type="SAM" id="MobiDB-lite"/>
    </source>
</evidence>